<comment type="caution">
    <text evidence="2">The sequence shown here is derived from an EMBL/GenBank/DDBJ whole genome shotgun (WGS) entry which is preliminary data.</text>
</comment>
<gene>
    <name evidence="2" type="ORF">WA026_012178</name>
</gene>
<protein>
    <submittedName>
        <fullName evidence="2">Uncharacterized protein</fullName>
    </submittedName>
</protein>
<evidence type="ECO:0000256" key="1">
    <source>
        <dbReference type="SAM" id="MobiDB-lite"/>
    </source>
</evidence>
<sequence length="214" mass="24094">MSNSQHMIDTGSDAKKRKGNRRMSGANFKVDSRRVSFQENVAVRYVSPSSSLDGSSESLILNNHSSAPSSVVDTVQSLSTEEQTTHRKSEIPPIDGRSLDILCADILSDNQENLEEIIANSASTSKALTSISPNLISDDENFLETDSFMKENYPNYYQFLQSHIMHASEDSEQRQHQIEEFKEAIVSCRQYPPEYFDDLENTLKIYSKIKGLDS</sequence>
<dbReference type="Proteomes" id="UP001431783">
    <property type="component" value="Unassembled WGS sequence"/>
</dbReference>
<dbReference type="EMBL" id="JARQZJ010000126">
    <property type="protein sequence ID" value="KAK9890832.1"/>
    <property type="molecule type" value="Genomic_DNA"/>
</dbReference>
<accession>A0AAW1V566</accession>
<evidence type="ECO:0000313" key="3">
    <source>
        <dbReference type="Proteomes" id="UP001431783"/>
    </source>
</evidence>
<evidence type="ECO:0000313" key="2">
    <source>
        <dbReference type="EMBL" id="KAK9890832.1"/>
    </source>
</evidence>
<dbReference type="AlphaFoldDB" id="A0AAW1V566"/>
<reference evidence="2 3" key="1">
    <citation type="submission" date="2023-03" db="EMBL/GenBank/DDBJ databases">
        <title>Genome insight into feeding habits of ladybird beetles.</title>
        <authorList>
            <person name="Li H.-S."/>
            <person name="Huang Y.-H."/>
            <person name="Pang H."/>
        </authorList>
    </citation>
    <scope>NUCLEOTIDE SEQUENCE [LARGE SCALE GENOMIC DNA]</scope>
    <source>
        <strain evidence="2">SYSU_2023b</strain>
        <tissue evidence="2">Whole body</tissue>
    </source>
</reference>
<organism evidence="2 3">
    <name type="scientific">Henosepilachna vigintioctopunctata</name>
    <dbReference type="NCBI Taxonomy" id="420089"/>
    <lineage>
        <taxon>Eukaryota</taxon>
        <taxon>Metazoa</taxon>
        <taxon>Ecdysozoa</taxon>
        <taxon>Arthropoda</taxon>
        <taxon>Hexapoda</taxon>
        <taxon>Insecta</taxon>
        <taxon>Pterygota</taxon>
        <taxon>Neoptera</taxon>
        <taxon>Endopterygota</taxon>
        <taxon>Coleoptera</taxon>
        <taxon>Polyphaga</taxon>
        <taxon>Cucujiformia</taxon>
        <taxon>Coccinelloidea</taxon>
        <taxon>Coccinellidae</taxon>
        <taxon>Epilachninae</taxon>
        <taxon>Epilachnini</taxon>
        <taxon>Henosepilachna</taxon>
    </lineage>
</organism>
<name>A0AAW1V566_9CUCU</name>
<proteinExistence type="predicted"/>
<keyword evidence="3" id="KW-1185">Reference proteome</keyword>
<feature type="region of interest" description="Disordered" evidence="1">
    <location>
        <begin position="1"/>
        <end position="29"/>
    </location>
</feature>